<protein>
    <submittedName>
        <fullName evidence="2">Uncharacterized protein</fullName>
    </submittedName>
</protein>
<organism evidence="2 3">
    <name type="scientific">Gymnopilus junonius</name>
    <name type="common">Spectacular rustgill mushroom</name>
    <name type="synonym">Gymnopilus spectabilis subsp. junonius</name>
    <dbReference type="NCBI Taxonomy" id="109634"/>
    <lineage>
        <taxon>Eukaryota</taxon>
        <taxon>Fungi</taxon>
        <taxon>Dikarya</taxon>
        <taxon>Basidiomycota</taxon>
        <taxon>Agaricomycotina</taxon>
        <taxon>Agaricomycetes</taxon>
        <taxon>Agaricomycetidae</taxon>
        <taxon>Agaricales</taxon>
        <taxon>Agaricineae</taxon>
        <taxon>Hymenogastraceae</taxon>
        <taxon>Gymnopilus</taxon>
    </lineage>
</organism>
<accession>A0A9P5TIH8</accession>
<keyword evidence="3" id="KW-1185">Reference proteome</keyword>
<reference evidence="2" key="1">
    <citation type="submission" date="2020-11" db="EMBL/GenBank/DDBJ databases">
        <authorList>
            <consortium name="DOE Joint Genome Institute"/>
            <person name="Ahrendt S."/>
            <person name="Riley R."/>
            <person name="Andreopoulos W."/>
            <person name="LaButti K."/>
            <person name="Pangilinan J."/>
            <person name="Ruiz-duenas F.J."/>
            <person name="Barrasa J.M."/>
            <person name="Sanchez-Garcia M."/>
            <person name="Camarero S."/>
            <person name="Miyauchi S."/>
            <person name="Serrano A."/>
            <person name="Linde D."/>
            <person name="Babiker R."/>
            <person name="Drula E."/>
            <person name="Ayuso-Fernandez I."/>
            <person name="Pacheco R."/>
            <person name="Padilla G."/>
            <person name="Ferreira P."/>
            <person name="Barriuso J."/>
            <person name="Kellner H."/>
            <person name="Castanera R."/>
            <person name="Alfaro M."/>
            <person name="Ramirez L."/>
            <person name="Pisabarro A.G."/>
            <person name="Kuo A."/>
            <person name="Tritt A."/>
            <person name="Lipzen A."/>
            <person name="He G."/>
            <person name="Yan M."/>
            <person name="Ng V."/>
            <person name="Cullen D."/>
            <person name="Martin F."/>
            <person name="Rosso M.-N."/>
            <person name="Henrissat B."/>
            <person name="Hibbett D."/>
            <person name="Martinez A.T."/>
            <person name="Grigoriev I.V."/>
        </authorList>
    </citation>
    <scope>NUCLEOTIDE SEQUENCE</scope>
    <source>
        <strain evidence="2">AH 44721</strain>
    </source>
</reference>
<feature type="signal peptide" evidence="1">
    <location>
        <begin position="1"/>
        <end position="21"/>
    </location>
</feature>
<evidence type="ECO:0000313" key="3">
    <source>
        <dbReference type="Proteomes" id="UP000724874"/>
    </source>
</evidence>
<keyword evidence="1" id="KW-0732">Signal</keyword>
<sequence length="235" mass="25299">MSFKGLFKFALLATHVLTGIASPLDIRSSEELVQTPAGLVPKSNVHTVPQGARVHQSATEIQIIAANGIILHSAPFTGSNSKLVGVLQGPTSRRRDLQSVYIAYTDWNNVGTSPISFFGTNWVVPPTPSTWDGQLLYWWNGLVPQDLGGILQPVLQYGISPAGGGEFYAIASWWLIDNNVYHTDITQVSPGTFLQGQMTLTGTSTSGGVTTYDYKSTFVGYSGTTISATNTRELT</sequence>
<dbReference type="AlphaFoldDB" id="A0A9P5TIH8"/>
<name>A0A9P5TIH8_GYMJU</name>
<comment type="caution">
    <text evidence="2">The sequence shown here is derived from an EMBL/GenBank/DDBJ whole genome shotgun (WGS) entry which is preliminary data.</text>
</comment>
<dbReference type="Proteomes" id="UP000724874">
    <property type="component" value="Unassembled WGS sequence"/>
</dbReference>
<proteinExistence type="predicted"/>
<dbReference type="EMBL" id="JADNYJ010000151">
    <property type="protein sequence ID" value="KAF8879201.1"/>
    <property type="molecule type" value="Genomic_DNA"/>
</dbReference>
<evidence type="ECO:0000313" key="2">
    <source>
        <dbReference type="EMBL" id="KAF8879201.1"/>
    </source>
</evidence>
<evidence type="ECO:0000256" key="1">
    <source>
        <dbReference type="SAM" id="SignalP"/>
    </source>
</evidence>
<dbReference type="OrthoDB" id="3256306at2759"/>
<gene>
    <name evidence="2" type="ORF">CPB84DRAFT_316139</name>
</gene>
<feature type="chain" id="PRO_5040247198" evidence="1">
    <location>
        <begin position="22"/>
        <end position="235"/>
    </location>
</feature>